<accession>A0A8H3DPM6</accession>
<evidence type="ECO:0000313" key="1">
    <source>
        <dbReference type="EMBL" id="CAE6534991.1"/>
    </source>
</evidence>
<dbReference type="EMBL" id="CAJMWV010008342">
    <property type="protein sequence ID" value="CAE6534991.1"/>
    <property type="molecule type" value="Genomic_DNA"/>
</dbReference>
<dbReference type="Proteomes" id="UP000663831">
    <property type="component" value="Unassembled WGS sequence"/>
</dbReference>
<name>A0A8H3DPM6_9AGAM</name>
<sequence length="186" mass="20567">MAIRSAGLVDGHSRADECAVGGLRQLSRPDGCKRAGRGDQEQEDNFSWGVDPGLSMGRIVVQGSWRLAALIYLARSLVRACSPTLMCGELGAMRRGFEKRTSDQGSLQAYKGYARVEPRRIPDSFLVLPMLILGIPAPVKERKLIRERMLDLMECSRPNTLGNKMPRILDGIWARADERGRAGSRV</sequence>
<proteinExistence type="predicted"/>
<dbReference type="AlphaFoldDB" id="A0A8H3DPM6"/>
<organism evidence="1 2">
    <name type="scientific">Rhizoctonia solani</name>
    <dbReference type="NCBI Taxonomy" id="456999"/>
    <lineage>
        <taxon>Eukaryota</taxon>
        <taxon>Fungi</taxon>
        <taxon>Dikarya</taxon>
        <taxon>Basidiomycota</taxon>
        <taxon>Agaricomycotina</taxon>
        <taxon>Agaricomycetes</taxon>
        <taxon>Cantharellales</taxon>
        <taxon>Ceratobasidiaceae</taxon>
        <taxon>Rhizoctonia</taxon>
    </lineage>
</organism>
<evidence type="ECO:0000313" key="2">
    <source>
        <dbReference type="Proteomes" id="UP000663831"/>
    </source>
</evidence>
<gene>
    <name evidence="1" type="ORF">RDB_LOCUS163370</name>
</gene>
<protein>
    <submittedName>
        <fullName evidence="1">Uncharacterized protein</fullName>
    </submittedName>
</protein>
<dbReference type="OrthoDB" id="3240243at2759"/>
<reference evidence="1" key="1">
    <citation type="submission" date="2021-01" db="EMBL/GenBank/DDBJ databases">
        <authorList>
            <person name="Kaushik A."/>
        </authorList>
    </citation>
    <scope>NUCLEOTIDE SEQUENCE</scope>
    <source>
        <strain evidence="1">AG3-1AP</strain>
    </source>
</reference>
<comment type="caution">
    <text evidence="1">The sequence shown here is derived from an EMBL/GenBank/DDBJ whole genome shotgun (WGS) entry which is preliminary data.</text>
</comment>